<dbReference type="AlphaFoldDB" id="A0A067PUG7"/>
<proteinExistence type="predicted"/>
<name>A0A067PUG7_9AGAM</name>
<evidence type="ECO:0000313" key="2">
    <source>
        <dbReference type="Proteomes" id="UP000027265"/>
    </source>
</evidence>
<dbReference type="Proteomes" id="UP000027265">
    <property type="component" value="Unassembled WGS sequence"/>
</dbReference>
<keyword evidence="2" id="KW-1185">Reference proteome</keyword>
<dbReference type="EMBL" id="KL197717">
    <property type="protein sequence ID" value="KDQ58394.1"/>
    <property type="molecule type" value="Genomic_DNA"/>
</dbReference>
<sequence length="390" mass="43803">MVLSRLISRILDSPPFWLFNYQDNPRSPPSVQEEVNSLSSTTRSPNIAALPGCNSMVLPPELLHDVVAEVVAEYIDRTIAEPNGVSNDLLALLQVSHQIREATLKVVCDAFTFERNPNGSLPSNPFNLIAAMRKNYQDSDAHNEKNGSMLCESCSRAKSASDDVTLLDQYQLLVMGQCYWQFMMGLPEWEDQRLLKLGYEIVAMALFVPPGRLILHSRVTARARNILAFWVLVAYLRLNCLELNRLTVEFSNCDTEDELDPGNVKRAEEVLKTLEKSEARCSQQLERVAISSWQVKITKKILEVFCLADQTGLRASSHHSELADVGTALIYVEARCRLPALERVCDGAMQLTDLWGQMLWEDEDSAPFRWVPRRGLVLSSQVHVLGAGDV</sequence>
<protein>
    <submittedName>
        <fullName evidence="1">Uncharacterized protein</fullName>
    </submittedName>
</protein>
<dbReference type="OrthoDB" id="3028554at2759"/>
<reference evidence="2" key="1">
    <citation type="journal article" date="2014" name="Proc. Natl. Acad. Sci. U.S.A.">
        <title>Extensive sampling of basidiomycete genomes demonstrates inadequacy of the white-rot/brown-rot paradigm for wood decay fungi.</title>
        <authorList>
            <person name="Riley R."/>
            <person name="Salamov A.A."/>
            <person name="Brown D.W."/>
            <person name="Nagy L.G."/>
            <person name="Floudas D."/>
            <person name="Held B.W."/>
            <person name="Levasseur A."/>
            <person name="Lombard V."/>
            <person name="Morin E."/>
            <person name="Otillar R."/>
            <person name="Lindquist E.A."/>
            <person name="Sun H."/>
            <person name="LaButti K.M."/>
            <person name="Schmutz J."/>
            <person name="Jabbour D."/>
            <person name="Luo H."/>
            <person name="Baker S.E."/>
            <person name="Pisabarro A.G."/>
            <person name="Walton J.D."/>
            <person name="Blanchette R.A."/>
            <person name="Henrissat B."/>
            <person name="Martin F."/>
            <person name="Cullen D."/>
            <person name="Hibbett D.S."/>
            <person name="Grigoriev I.V."/>
        </authorList>
    </citation>
    <scope>NUCLEOTIDE SEQUENCE [LARGE SCALE GENOMIC DNA]</scope>
    <source>
        <strain evidence="2">MUCL 33604</strain>
    </source>
</reference>
<dbReference type="HOGENOM" id="CLU_707996_0_0_1"/>
<organism evidence="1 2">
    <name type="scientific">Jaapia argillacea MUCL 33604</name>
    <dbReference type="NCBI Taxonomy" id="933084"/>
    <lineage>
        <taxon>Eukaryota</taxon>
        <taxon>Fungi</taxon>
        <taxon>Dikarya</taxon>
        <taxon>Basidiomycota</taxon>
        <taxon>Agaricomycotina</taxon>
        <taxon>Agaricomycetes</taxon>
        <taxon>Agaricomycetidae</taxon>
        <taxon>Jaapiales</taxon>
        <taxon>Jaapiaceae</taxon>
        <taxon>Jaapia</taxon>
    </lineage>
</organism>
<gene>
    <name evidence="1" type="ORF">JAAARDRAFT_206326</name>
</gene>
<dbReference type="InParanoid" id="A0A067PUG7"/>
<evidence type="ECO:0000313" key="1">
    <source>
        <dbReference type="EMBL" id="KDQ58394.1"/>
    </source>
</evidence>
<accession>A0A067PUG7</accession>